<proteinExistence type="predicted"/>
<evidence type="ECO:0000313" key="2">
    <source>
        <dbReference type="EMBL" id="KRO25142.1"/>
    </source>
</evidence>
<accession>A0A0R2NH76</accession>
<reference evidence="2 3" key="1">
    <citation type="journal article" date="2015" name="Genome Announc.">
        <title>Expanding the biotechnology potential of lactobacilli through comparative genomics of 213 strains and associated genera.</title>
        <authorList>
            <person name="Sun Z."/>
            <person name="Harris H.M."/>
            <person name="McCann A."/>
            <person name="Guo C."/>
            <person name="Argimon S."/>
            <person name="Zhang W."/>
            <person name="Yang X."/>
            <person name="Jeffery I.B."/>
            <person name="Cooney J.C."/>
            <person name="Kagawa T.F."/>
            <person name="Liu W."/>
            <person name="Song Y."/>
            <person name="Salvetti E."/>
            <person name="Wrobel A."/>
            <person name="Rasinkangas P."/>
            <person name="Parkhill J."/>
            <person name="Rea M.C."/>
            <person name="O'Sullivan O."/>
            <person name="Ritari J."/>
            <person name="Douillard F.P."/>
            <person name="Paul Ross R."/>
            <person name="Yang R."/>
            <person name="Briner A.E."/>
            <person name="Felis G.E."/>
            <person name="de Vos W.M."/>
            <person name="Barrangou R."/>
            <person name="Klaenhammer T.R."/>
            <person name="Caufield P.W."/>
            <person name="Cui Y."/>
            <person name="Zhang H."/>
            <person name="O'Toole P.W."/>
        </authorList>
    </citation>
    <scope>NUCLEOTIDE SEQUENCE [LARGE SCALE GENOMIC DNA]</scope>
    <source>
        <strain evidence="2 3">DSM 21115</strain>
    </source>
</reference>
<dbReference type="EMBL" id="AYGX02000154">
    <property type="protein sequence ID" value="KRO25142.1"/>
    <property type="molecule type" value="Genomic_DNA"/>
</dbReference>
<evidence type="ECO:0000313" key="3">
    <source>
        <dbReference type="Proteomes" id="UP000050920"/>
    </source>
</evidence>
<dbReference type="Proteomes" id="UP000050920">
    <property type="component" value="Unassembled WGS sequence"/>
</dbReference>
<protein>
    <submittedName>
        <fullName evidence="2">Uncharacterized protein</fullName>
    </submittedName>
</protein>
<feature type="transmembrane region" description="Helical" evidence="1">
    <location>
        <begin position="44"/>
        <end position="62"/>
    </location>
</feature>
<keyword evidence="3" id="KW-1185">Reference proteome</keyword>
<feature type="transmembrane region" description="Helical" evidence="1">
    <location>
        <begin position="69"/>
        <end position="89"/>
    </location>
</feature>
<evidence type="ECO:0000256" key="1">
    <source>
        <dbReference type="SAM" id="Phobius"/>
    </source>
</evidence>
<comment type="caution">
    <text evidence="2">The sequence shown here is derived from an EMBL/GenBank/DDBJ whole genome shotgun (WGS) entry which is preliminary data.</text>
</comment>
<keyword evidence="1" id="KW-0472">Membrane</keyword>
<organism evidence="2 3">
    <name type="scientific">Lactiplantibacillus fabifermentans DSM 21115</name>
    <dbReference type="NCBI Taxonomy" id="1413187"/>
    <lineage>
        <taxon>Bacteria</taxon>
        <taxon>Bacillati</taxon>
        <taxon>Bacillota</taxon>
        <taxon>Bacilli</taxon>
        <taxon>Lactobacillales</taxon>
        <taxon>Lactobacillaceae</taxon>
        <taxon>Lactiplantibacillus</taxon>
    </lineage>
</organism>
<gene>
    <name evidence="2" type="ORF">DY78_GL001308</name>
</gene>
<name>A0A0R2NH76_9LACO</name>
<dbReference type="AlphaFoldDB" id="A0A0R2NH76"/>
<feature type="transmembrane region" description="Helical" evidence="1">
    <location>
        <begin position="12"/>
        <end position="32"/>
    </location>
</feature>
<keyword evidence="1" id="KW-0812">Transmembrane</keyword>
<sequence length="90" mass="10362">MIVMKPFINDEIIFRLFLITGCWLIVQLLLLATLGPTSDTSLKLSTYTLIALMFGVFSIDSYRCWRHRLNRNFVGVDALLLLIVILLLFL</sequence>
<keyword evidence="1" id="KW-1133">Transmembrane helix</keyword>